<dbReference type="InterPro" id="IPR019127">
    <property type="entry name" value="Exosortase"/>
</dbReference>
<gene>
    <name evidence="9" type="primary">crtA</name>
    <name evidence="9" type="ORF">IQ235_16070</name>
</gene>
<name>A0A928Z963_9CYAN</name>
<feature type="transmembrane region" description="Helical" evidence="8">
    <location>
        <begin position="29"/>
        <end position="47"/>
    </location>
</feature>
<evidence type="ECO:0000256" key="6">
    <source>
        <dbReference type="ARBA" id="ARBA00022989"/>
    </source>
</evidence>
<organism evidence="9 10">
    <name type="scientific">Zarconia navalis LEGE 11467</name>
    <dbReference type="NCBI Taxonomy" id="1828826"/>
    <lineage>
        <taxon>Bacteria</taxon>
        <taxon>Bacillati</taxon>
        <taxon>Cyanobacteriota</taxon>
        <taxon>Cyanophyceae</taxon>
        <taxon>Oscillatoriophycideae</taxon>
        <taxon>Oscillatoriales</taxon>
        <taxon>Oscillatoriales incertae sedis</taxon>
        <taxon>Zarconia</taxon>
        <taxon>Zarconia navalis</taxon>
    </lineage>
</organism>
<accession>A0A928Z963</accession>
<feature type="transmembrane region" description="Helical" evidence="8">
    <location>
        <begin position="252"/>
        <end position="270"/>
    </location>
</feature>
<keyword evidence="3" id="KW-0645">Protease</keyword>
<evidence type="ECO:0000256" key="3">
    <source>
        <dbReference type="ARBA" id="ARBA00022670"/>
    </source>
</evidence>
<evidence type="ECO:0000313" key="9">
    <source>
        <dbReference type="EMBL" id="MBE9042295.1"/>
    </source>
</evidence>
<comment type="caution">
    <text evidence="9">The sequence shown here is derived from an EMBL/GenBank/DDBJ whole genome shotgun (WGS) entry which is preliminary data.</text>
</comment>
<dbReference type="EC" id="3.4.22.-" evidence="9"/>
<dbReference type="GO" id="GO:0005886">
    <property type="term" value="C:plasma membrane"/>
    <property type="evidence" value="ECO:0007669"/>
    <property type="project" value="UniProtKB-SubCell"/>
</dbReference>
<keyword evidence="6 8" id="KW-1133">Transmembrane helix</keyword>
<keyword evidence="2" id="KW-1003">Cell membrane</keyword>
<dbReference type="RefSeq" id="WP_264322462.1">
    <property type="nucleotide sequence ID" value="NZ_JADEXN010000331.1"/>
</dbReference>
<dbReference type="InterPro" id="IPR022505">
    <property type="entry name" value="Exosortase_cyanobac"/>
</dbReference>
<dbReference type="GO" id="GO:0006508">
    <property type="term" value="P:proteolysis"/>
    <property type="evidence" value="ECO:0007669"/>
    <property type="project" value="UniProtKB-KW"/>
</dbReference>
<dbReference type="GO" id="GO:0008233">
    <property type="term" value="F:peptidase activity"/>
    <property type="evidence" value="ECO:0007669"/>
    <property type="project" value="UniProtKB-KW"/>
</dbReference>
<evidence type="ECO:0000256" key="4">
    <source>
        <dbReference type="ARBA" id="ARBA00022692"/>
    </source>
</evidence>
<feature type="transmembrane region" description="Helical" evidence="8">
    <location>
        <begin position="210"/>
        <end position="232"/>
    </location>
</feature>
<dbReference type="EMBL" id="JADEXN010000331">
    <property type="protein sequence ID" value="MBE9042295.1"/>
    <property type="molecule type" value="Genomic_DNA"/>
</dbReference>
<feature type="transmembrane region" description="Helical" evidence="8">
    <location>
        <begin position="84"/>
        <end position="104"/>
    </location>
</feature>
<dbReference type="Proteomes" id="UP000621799">
    <property type="component" value="Unassembled WGS sequence"/>
</dbReference>
<keyword evidence="4 8" id="KW-0812">Transmembrane</keyword>
<proteinExistence type="predicted"/>
<comment type="subcellular location">
    <subcellularLocation>
        <location evidence="1">Cell membrane</location>
        <topology evidence="1">Multi-pass membrane protein</topology>
    </subcellularLocation>
</comment>
<dbReference type="NCBIfam" id="TIGR04178">
    <property type="entry name" value="exo_archaeo"/>
    <property type="match status" value="1"/>
</dbReference>
<evidence type="ECO:0000313" key="10">
    <source>
        <dbReference type="Proteomes" id="UP000621799"/>
    </source>
</evidence>
<dbReference type="Pfam" id="PF09721">
    <property type="entry name" value="Exosortase_EpsH"/>
    <property type="match status" value="1"/>
</dbReference>
<keyword evidence="5 9" id="KW-0378">Hydrolase</keyword>
<evidence type="ECO:0000256" key="5">
    <source>
        <dbReference type="ARBA" id="ARBA00022801"/>
    </source>
</evidence>
<evidence type="ECO:0000256" key="8">
    <source>
        <dbReference type="SAM" id="Phobius"/>
    </source>
</evidence>
<dbReference type="NCBIfam" id="TIGR03763">
    <property type="entry name" value="cyanoexo_CrtA"/>
    <property type="match status" value="1"/>
</dbReference>
<evidence type="ECO:0000256" key="1">
    <source>
        <dbReference type="ARBA" id="ARBA00004651"/>
    </source>
</evidence>
<protein>
    <submittedName>
        <fullName evidence="9">Cyanoexosortase A</fullName>
        <ecNumber evidence="9">3.4.22.-</ecNumber>
    </submittedName>
</protein>
<dbReference type="AlphaFoldDB" id="A0A928Z963"/>
<evidence type="ECO:0000256" key="2">
    <source>
        <dbReference type="ARBA" id="ARBA00022475"/>
    </source>
</evidence>
<reference evidence="9" key="1">
    <citation type="submission" date="2020-10" db="EMBL/GenBank/DDBJ databases">
        <authorList>
            <person name="Castelo-Branco R."/>
            <person name="Eusebio N."/>
            <person name="Adriana R."/>
            <person name="Vieira A."/>
            <person name="Brugerolle De Fraissinette N."/>
            <person name="Rezende De Castro R."/>
            <person name="Schneider M.P."/>
            <person name="Vasconcelos V."/>
            <person name="Leao P.N."/>
        </authorList>
    </citation>
    <scope>NUCLEOTIDE SEQUENCE</scope>
    <source>
        <strain evidence="9">LEGE 11467</strain>
    </source>
</reference>
<feature type="transmembrane region" description="Helical" evidence="8">
    <location>
        <begin position="59"/>
        <end position="77"/>
    </location>
</feature>
<dbReference type="InterPro" id="IPR026392">
    <property type="entry name" value="Exo/Archaeosortase_dom"/>
</dbReference>
<feature type="transmembrane region" description="Helical" evidence="8">
    <location>
        <begin position="6"/>
        <end position="22"/>
    </location>
</feature>
<keyword evidence="7 8" id="KW-0472">Membrane</keyword>
<evidence type="ECO:0000256" key="7">
    <source>
        <dbReference type="ARBA" id="ARBA00023136"/>
    </source>
</evidence>
<keyword evidence="10" id="KW-1185">Reference proteome</keyword>
<sequence length="279" mass="30971">MKDDKYWLLALAVGLVVIHITLTDKIQSIRILSMVVIFWGAILSMLWDRKDTLRLESNVFSIVFGTVILTLALLKTTQLAGDTVFLQTLPLIFVVGLGSIASGIKGLKQYWRELIAFCILALPGEAFSQPIGWTIALLTPETIATVTAQCSTFLLEVLNFEVTLDGVLIYLPNSVVEVADACARLRVLDFLLRLSILFLFMFPTDRWGKIIAPLSAIIVGFTINVIRISLMAHLAATSEEAFHYWHTGEGSQIFSVISILLFGLVCFWLIRPEYSSEGG</sequence>